<protein>
    <submittedName>
        <fullName evidence="2">Uncharacterized protein</fullName>
    </submittedName>
</protein>
<feature type="compositionally biased region" description="Basic residues" evidence="1">
    <location>
        <begin position="67"/>
        <end position="83"/>
    </location>
</feature>
<organism evidence="2">
    <name type="scientific">bioreactor metagenome</name>
    <dbReference type="NCBI Taxonomy" id="1076179"/>
    <lineage>
        <taxon>unclassified sequences</taxon>
        <taxon>metagenomes</taxon>
        <taxon>ecological metagenomes</taxon>
    </lineage>
</organism>
<evidence type="ECO:0000313" key="2">
    <source>
        <dbReference type="EMBL" id="MPN59855.1"/>
    </source>
</evidence>
<dbReference type="EMBL" id="VSSQ01134365">
    <property type="protein sequence ID" value="MPN59855.1"/>
    <property type="molecule type" value="Genomic_DNA"/>
</dbReference>
<feature type="region of interest" description="Disordered" evidence="1">
    <location>
        <begin position="1"/>
        <end position="94"/>
    </location>
</feature>
<proteinExistence type="predicted"/>
<gene>
    <name evidence="2" type="ORF">SDC9_207577</name>
</gene>
<evidence type="ECO:0000256" key="1">
    <source>
        <dbReference type="SAM" id="MobiDB-lite"/>
    </source>
</evidence>
<name>A0A645J823_9ZZZZ</name>
<sequence length="111" mass="12250">MQRAEYSDLLRWGRKPNEVWQKTAEKQKHLQKGQAKAKKAEADAPIDGSGSNHSSGRGVGPAGGKRAQGKNHFGHGRRGKGHIRGTEIHGGNYGELTEKFTEKFTKEVEDK</sequence>
<reference evidence="2" key="1">
    <citation type="submission" date="2019-08" db="EMBL/GenBank/DDBJ databases">
        <authorList>
            <person name="Kucharzyk K."/>
            <person name="Murdoch R.W."/>
            <person name="Higgins S."/>
            <person name="Loffler F."/>
        </authorList>
    </citation>
    <scope>NUCLEOTIDE SEQUENCE</scope>
</reference>
<dbReference type="AlphaFoldDB" id="A0A645J823"/>
<accession>A0A645J823</accession>
<comment type="caution">
    <text evidence="2">The sequence shown here is derived from an EMBL/GenBank/DDBJ whole genome shotgun (WGS) entry which is preliminary data.</text>
</comment>